<dbReference type="Gene3D" id="1.20.1420.10">
    <property type="entry name" value="Talin, central domain"/>
    <property type="match status" value="1"/>
</dbReference>
<dbReference type="Pfam" id="PF20936">
    <property type="entry name" value="GCIP_C"/>
    <property type="match status" value="1"/>
</dbReference>
<keyword evidence="10" id="KW-1185">Reference proteome</keyword>
<dbReference type="InterPro" id="IPR049317">
    <property type="entry name" value="GCIP-like_N"/>
</dbReference>
<name>A0AAY4A8X2_9TELE</name>
<dbReference type="Ensembl" id="ENSDCDT00010003786.1">
    <property type="protein sequence ID" value="ENSDCDP00010003646.1"/>
    <property type="gene ID" value="ENSDCDG00010001655.1"/>
</dbReference>
<evidence type="ECO:0000259" key="7">
    <source>
        <dbReference type="Pfam" id="PF13324"/>
    </source>
</evidence>
<feature type="domain" description="Cyclin-D1-binding protein 1-like N-terminal" evidence="7">
    <location>
        <begin position="49"/>
        <end position="189"/>
    </location>
</feature>
<accession>A0AAY4A8X2</accession>
<evidence type="ECO:0000256" key="3">
    <source>
        <dbReference type="ARBA" id="ARBA00008940"/>
    </source>
</evidence>
<evidence type="ECO:0000259" key="8">
    <source>
        <dbReference type="Pfam" id="PF20936"/>
    </source>
</evidence>
<dbReference type="InterPro" id="IPR026907">
    <property type="entry name" value="GCIP-like"/>
</dbReference>
<dbReference type="RefSeq" id="XP_028826449.1">
    <property type="nucleotide sequence ID" value="XM_028970616.1"/>
</dbReference>
<evidence type="ECO:0000313" key="9">
    <source>
        <dbReference type="Ensembl" id="ENSDCDP00010003646.1"/>
    </source>
</evidence>
<dbReference type="FunFam" id="1.20.1410.10:FF:000005">
    <property type="entry name" value="cyclin-D1-binding protein 1"/>
    <property type="match status" value="1"/>
</dbReference>
<evidence type="ECO:0000256" key="6">
    <source>
        <dbReference type="ARBA" id="ARBA00023306"/>
    </source>
</evidence>
<keyword evidence="6" id="KW-0131">Cell cycle</keyword>
<evidence type="ECO:0000256" key="2">
    <source>
        <dbReference type="ARBA" id="ARBA00004496"/>
    </source>
</evidence>
<protein>
    <recommendedName>
        <fullName evidence="11">Cyclin-D1-binding protein 1</fullName>
    </recommendedName>
</protein>
<evidence type="ECO:0000256" key="1">
    <source>
        <dbReference type="ARBA" id="ARBA00004123"/>
    </source>
</evidence>
<proteinExistence type="inferred from homology"/>
<dbReference type="RefSeq" id="XP_028826451.1">
    <property type="nucleotide sequence ID" value="XM_028970618.1"/>
</dbReference>
<dbReference type="GO" id="GO:0005737">
    <property type="term" value="C:cytoplasm"/>
    <property type="evidence" value="ECO:0007669"/>
    <property type="project" value="UniProtKB-SubCell"/>
</dbReference>
<evidence type="ECO:0000256" key="5">
    <source>
        <dbReference type="ARBA" id="ARBA00023242"/>
    </source>
</evidence>
<gene>
    <name evidence="9" type="primary">CCNDBP1</name>
</gene>
<dbReference type="RefSeq" id="XP_028826452.1">
    <property type="nucleotide sequence ID" value="XM_028970619.1"/>
</dbReference>
<organism evidence="9 10">
    <name type="scientific">Denticeps clupeoides</name>
    <name type="common">denticle herring</name>
    <dbReference type="NCBI Taxonomy" id="299321"/>
    <lineage>
        <taxon>Eukaryota</taxon>
        <taxon>Metazoa</taxon>
        <taxon>Chordata</taxon>
        <taxon>Craniata</taxon>
        <taxon>Vertebrata</taxon>
        <taxon>Euteleostomi</taxon>
        <taxon>Actinopterygii</taxon>
        <taxon>Neopterygii</taxon>
        <taxon>Teleostei</taxon>
        <taxon>Clupei</taxon>
        <taxon>Clupeiformes</taxon>
        <taxon>Denticipitoidei</taxon>
        <taxon>Denticipitidae</taxon>
        <taxon>Denticeps</taxon>
    </lineage>
</organism>
<evidence type="ECO:0000313" key="10">
    <source>
        <dbReference type="Proteomes" id="UP000694580"/>
    </source>
</evidence>
<dbReference type="Pfam" id="PF13324">
    <property type="entry name" value="GCIP_N"/>
    <property type="match status" value="1"/>
</dbReference>
<evidence type="ECO:0008006" key="11">
    <source>
        <dbReference type="Google" id="ProtNLM"/>
    </source>
</evidence>
<dbReference type="GeneID" id="114784850"/>
<dbReference type="GO" id="GO:0005634">
    <property type="term" value="C:nucleus"/>
    <property type="evidence" value="ECO:0007669"/>
    <property type="project" value="UniProtKB-SubCell"/>
</dbReference>
<keyword evidence="5" id="KW-0539">Nucleus</keyword>
<dbReference type="RefSeq" id="XP_028826450.1">
    <property type="nucleotide sequence ID" value="XM_028970617.1"/>
</dbReference>
<comment type="subcellular location">
    <subcellularLocation>
        <location evidence="2">Cytoplasm</location>
    </subcellularLocation>
    <subcellularLocation>
        <location evidence="1">Nucleus</location>
    </subcellularLocation>
</comment>
<keyword evidence="4" id="KW-0963">Cytoplasm</keyword>
<feature type="domain" description="Cyclin-D1-binding protein 1-like C-terminal" evidence="8">
    <location>
        <begin position="199"/>
        <end position="303"/>
    </location>
</feature>
<dbReference type="PANTHER" id="PTHR15492:SF1">
    <property type="entry name" value="CYCLIN-D1-BINDING PROTEIN 1"/>
    <property type="match status" value="1"/>
</dbReference>
<reference evidence="9 10" key="1">
    <citation type="submission" date="2020-06" db="EMBL/GenBank/DDBJ databases">
        <authorList>
            <consortium name="Wellcome Sanger Institute Data Sharing"/>
        </authorList>
    </citation>
    <scope>NUCLEOTIDE SEQUENCE [LARGE SCALE GENOMIC DNA]</scope>
</reference>
<comment type="similarity">
    <text evidence="3">Belongs to the CCNDBP1 family.</text>
</comment>
<dbReference type="Gene3D" id="1.20.1410.10">
    <property type="entry name" value="I/LWEQ domain"/>
    <property type="match status" value="1"/>
</dbReference>
<reference evidence="9" key="2">
    <citation type="submission" date="2025-08" db="UniProtKB">
        <authorList>
            <consortium name="Ensembl"/>
        </authorList>
    </citation>
    <scope>IDENTIFICATION</scope>
</reference>
<dbReference type="GeneTree" id="ENSGT00390000018016"/>
<dbReference type="InterPro" id="IPR049318">
    <property type="entry name" value="GCIP_C"/>
</dbReference>
<dbReference type="PANTHER" id="PTHR15492">
    <property type="entry name" value="CYCLIN D1-BINDING PROTEIN 1"/>
    <property type="match status" value="1"/>
</dbReference>
<dbReference type="FunFam" id="1.20.1420.10:FF:000008">
    <property type="entry name" value="Cyclin-D1-binding protein 1 homolog"/>
    <property type="match status" value="1"/>
</dbReference>
<dbReference type="RefSeq" id="XP_028826447.1">
    <property type="nucleotide sequence ID" value="XM_028970614.1"/>
</dbReference>
<evidence type="ECO:0000256" key="4">
    <source>
        <dbReference type="ARBA" id="ARBA00022490"/>
    </source>
</evidence>
<dbReference type="Proteomes" id="UP000694580">
    <property type="component" value="Chromosome 2"/>
</dbReference>
<reference evidence="9" key="3">
    <citation type="submission" date="2025-09" db="UniProtKB">
        <authorList>
            <consortium name="Ensembl"/>
        </authorList>
    </citation>
    <scope>IDENTIFICATION</scope>
</reference>
<dbReference type="AlphaFoldDB" id="A0AAY4A8X2"/>
<sequence length="342" mass="37159">MSSDNIHADLLVPLRNVFNAVKCIRDRVRDGESGEAGGEFNLSNFWETLIETVKATSQEATKLSLAFSKSPLPSAEDAEKLAESMQKAVLVMSTVFYWLPKSQGLTLRRAVRDATGDVLDGVVQLLDVILSSPLQSLSQEQLNSTGGVWASCDHFEQLPRDNQAAVLAQLTSYTAVVKDAIEEMEQAQAEIQDPFADILDEDDIAARGNQDTYWSEADRQLMAPCLGLMKASGACLRKMSYAVRTSGRVDTPENTAQLDDLADAARDISPSVDDLALTLYPPMDHSAVELNACKLSSVLQKVLDLVRATHVSSETDVSWVQFLQGAVEHNLGKVKTALNGSG</sequence>